<dbReference type="InterPro" id="IPR046956">
    <property type="entry name" value="RLP23-like"/>
</dbReference>
<reference evidence="8 9" key="1">
    <citation type="journal article" date="2023" name="bioRxiv">
        <title>Genome report: Whole genome sequence and annotation of Penstemon davidsonii.</title>
        <authorList>
            <person name="Ostevik K.L."/>
            <person name="Alabady M."/>
            <person name="Zhang M."/>
            <person name="Rausher M.D."/>
        </authorList>
    </citation>
    <scope>NUCLEOTIDE SEQUENCE [LARGE SCALE GENOMIC DNA]</scope>
    <source>
        <strain evidence="8">DNT005</strain>
        <tissue evidence="8">Whole leaf</tissue>
    </source>
</reference>
<keyword evidence="3" id="KW-0732">Signal</keyword>
<evidence type="ECO:0000256" key="5">
    <source>
        <dbReference type="ARBA" id="ARBA00023136"/>
    </source>
</evidence>
<evidence type="ECO:0000256" key="4">
    <source>
        <dbReference type="ARBA" id="ARBA00022989"/>
    </source>
</evidence>
<keyword evidence="6" id="KW-0325">Glycoprotein</keyword>
<gene>
    <name evidence="8" type="ORF">RD792_016537</name>
</gene>
<keyword evidence="2 7" id="KW-0812">Transmembrane</keyword>
<organism evidence="8 9">
    <name type="scientific">Penstemon davidsonii</name>
    <dbReference type="NCBI Taxonomy" id="160366"/>
    <lineage>
        <taxon>Eukaryota</taxon>
        <taxon>Viridiplantae</taxon>
        <taxon>Streptophyta</taxon>
        <taxon>Embryophyta</taxon>
        <taxon>Tracheophyta</taxon>
        <taxon>Spermatophyta</taxon>
        <taxon>Magnoliopsida</taxon>
        <taxon>eudicotyledons</taxon>
        <taxon>Gunneridae</taxon>
        <taxon>Pentapetalae</taxon>
        <taxon>asterids</taxon>
        <taxon>lamiids</taxon>
        <taxon>Lamiales</taxon>
        <taxon>Plantaginaceae</taxon>
        <taxon>Cheloneae</taxon>
        <taxon>Penstemon</taxon>
    </lineage>
</organism>
<dbReference type="SUPFAM" id="SSF52058">
    <property type="entry name" value="L domain-like"/>
    <property type="match status" value="1"/>
</dbReference>
<evidence type="ECO:0000256" key="1">
    <source>
        <dbReference type="ARBA" id="ARBA00004479"/>
    </source>
</evidence>
<sequence length="279" mass="31283">MKSLLILRLRNNFFTGEIPSQVCSLSVLHILDVSNNHLSGSIPSCFGNLNGFKTDFTSEDTEQYQGSLQVVAKGRILQYKSTLYLVNSIDLSRNNLSGEIPSEITNLFRLGTLNLSMNHLTGNIPQNIDRVEPIETLDLSMNRLSGPIPPGMTSLTFLNHLNLSYNNLSGQIPTSNQFQTLIDPSIYEGNSYLCGVPLSAECNSHEPPPFPREKSGNTDDEDELEKVLFFSFVGLGFFTGFWGVCGSLIVKKRWRDAYFHFVEWLIVKVLIIVSRNRNV</sequence>
<dbReference type="EMBL" id="JAYDYQ010002688">
    <property type="protein sequence ID" value="KAK4477320.1"/>
    <property type="molecule type" value="Genomic_DNA"/>
</dbReference>
<dbReference type="Proteomes" id="UP001291926">
    <property type="component" value="Unassembled WGS sequence"/>
</dbReference>
<dbReference type="Gene3D" id="3.80.10.10">
    <property type="entry name" value="Ribonuclease Inhibitor"/>
    <property type="match status" value="1"/>
</dbReference>
<accession>A0ABR0CK86</accession>
<proteinExistence type="predicted"/>
<dbReference type="Pfam" id="PF00560">
    <property type="entry name" value="LRR_1"/>
    <property type="match status" value="6"/>
</dbReference>
<evidence type="ECO:0000256" key="2">
    <source>
        <dbReference type="ARBA" id="ARBA00022692"/>
    </source>
</evidence>
<name>A0ABR0CK86_9LAMI</name>
<dbReference type="InterPro" id="IPR032675">
    <property type="entry name" value="LRR_dom_sf"/>
</dbReference>
<evidence type="ECO:0000256" key="3">
    <source>
        <dbReference type="ARBA" id="ARBA00022729"/>
    </source>
</evidence>
<keyword evidence="9" id="KW-1185">Reference proteome</keyword>
<evidence type="ECO:0000313" key="9">
    <source>
        <dbReference type="Proteomes" id="UP001291926"/>
    </source>
</evidence>
<keyword evidence="4 7" id="KW-1133">Transmembrane helix</keyword>
<dbReference type="PANTHER" id="PTHR48063">
    <property type="entry name" value="LRR RECEPTOR-LIKE KINASE"/>
    <property type="match status" value="1"/>
</dbReference>
<evidence type="ECO:0000256" key="7">
    <source>
        <dbReference type="SAM" id="Phobius"/>
    </source>
</evidence>
<keyword evidence="5 7" id="KW-0472">Membrane</keyword>
<dbReference type="PANTHER" id="PTHR48063:SF81">
    <property type="entry name" value="LEUCINE-RICH REPEAT-CONTAINING N-TERMINAL PLANT-TYPE DOMAIN-CONTAINING PROTEIN"/>
    <property type="match status" value="1"/>
</dbReference>
<feature type="transmembrane region" description="Helical" evidence="7">
    <location>
        <begin position="227"/>
        <end position="250"/>
    </location>
</feature>
<dbReference type="InterPro" id="IPR001611">
    <property type="entry name" value="Leu-rich_rpt"/>
</dbReference>
<comment type="caution">
    <text evidence="8">The sequence shown here is derived from an EMBL/GenBank/DDBJ whole genome shotgun (WGS) entry which is preliminary data.</text>
</comment>
<evidence type="ECO:0000256" key="6">
    <source>
        <dbReference type="ARBA" id="ARBA00023180"/>
    </source>
</evidence>
<evidence type="ECO:0000313" key="8">
    <source>
        <dbReference type="EMBL" id="KAK4477320.1"/>
    </source>
</evidence>
<comment type="subcellular location">
    <subcellularLocation>
        <location evidence="1">Membrane</location>
        <topology evidence="1">Single-pass type I membrane protein</topology>
    </subcellularLocation>
</comment>
<protein>
    <submittedName>
        <fullName evidence="8">Uncharacterized protein</fullName>
    </submittedName>
</protein>